<name>A0A391NU66_9EUKA</name>
<gene>
    <name evidence="2" type="ORF">KIPB_005769</name>
</gene>
<comment type="caution">
    <text evidence="2">The sequence shown here is derived from an EMBL/GenBank/DDBJ whole genome shotgun (WGS) entry which is preliminary data.</text>
</comment>
<feature type="region of interest" description="Disordered" evidence="1">
    <location>
        <begin position="194"/>
        <end position="307"/>
    </location>
</feature>
<reference evidence="2 3" key="1">
    <citation type="journal article" date="2018" name="PLoS ONE">
        <title>The draft genome of Kipferlia bialata reveals reductive genome evolution in fornicate parasites.</title>
        <authorList>
            <person name="Tanifuji G."/>
            <person name="Takabayashi S."/>
            <person name="Kume K."/>
            <person name="Takagi M."/>
            <person name="Nakayama T."/>
            <person name="Kamikawa R."/>
            <person name="Inagaki Y."/>
            <person name="Hashimoto T."/>
        </authorList>
    </citation>
    <scope>NUCLEOTIDE SEQUENCE [LARGE SCALE GENOMIC DNA]</scope>
    <source>
        <strain evidence="2">NY0173</strain>
    </source>
</reference>
<sequence length="307" mass="32753">MYRYHQAALTRFRQREAALFYAAHSEVAPMPWLPLREEDLYIQPPSTLQDELRLGEGLLDDVDPTLVHRPGGASAVPGSDPSGSGSNQDQDFFPDGVSEKGSDAPDAAALAEDLTEAVDVAAPVPASEGAPDGGLADRERPEPMEVGPGELGVTAARYLKPCRDPFELHFTPKPFAMFGMWHATQLMGQRAALNKAKGPRRRLPPLPPPSARGERERPGTGGSARSSARSGSGRDLVGMGRGGVATLPRGYAMDTGHRGGGDYTGRSRTGSQSVPRRRNSGPAAPLPALHIPPGRLKEMERRRDSAG</sequence>
<dbReference type="AlphaFoldDB" id="A0A391NU66"/>
<keyword evidence="3" id="KW-1185">Reference proteome</keyword>
<dbReference type="Proteomes" id="UP000265618">
    <property type="component" value="Unassembled WGS sequence"/>
</dbReference>
<dbReference type="EMBL" id="BDIP01001389">
    <property type="protein sequence ID" value="GCA62778.1"/>
    <property type="molecule type" value="Genomic_DNA"/>
</dbReference>
<organism evidence="2 3">
    <name type="scientific">Kipferlia bialata</name>
    <dbReference type="NCBI Taxonomy" id="797122"/>
    <lineage>
        <taxon>Eukaryota</taxon>
        <taxon>Metamonada</taxon>
        <taxon>Carpediemonas-like organisms</taxon>
        <taxon>Kipferlia</taxon>
    </lineage>
</organism>
<feature type="compositionally biased region" description="Low complexity" evidence="1">
    <location>
        <begin position="223"/>
        <end position="234"/>
    </location>
</feature>
<proteinExistence type="predicted"/>
<feature type="compositionally biased region" description="Polar residues" evidence="1">
    <location>
        <begin position="81"/>
        <end position="90"/>
    </location>
</feature>
<evidence type="ECO:0000313" key="3">
    <source>
        <dbReference type="Proteomes" id="UP000265618"/>
    </source>
</evidence>
<feature type="region of interest" description="Disordered" evidence="1">
    <location>
        <begin position="121"/>
        <end position="149"/>
    </location>
</feature>
<feature type="compositionally biased region" description="Basic and acidic residues" evidence="1">
    <location>
        <begin position="295"/>
        <end position="307"/>
    </location>
</feature>
<protein>
    <submittedName>
        <fullName evidence="2">Uncharacterized protein</fullName>
    </submittedName>
</protein>
<evidence type="ECO:0000256" key="1">
    <source>
        <dbReference type="SAM" id="MobiDB-lite"/>
    </source>
</evidence>
<feature type="region of interest" description="Disordered" evidence="1">
    <location>
        <begin position="61"/>
        <end position="108"/>
    </location>
</feature>
<accession>A0A391NU66</accession>
<evidence type="ECO:0000313" key="2">
    <source>
        <dbReference type="EMBL" id="GCA62778.1"/>
    </source>
</evidence>